<comment type="caution">
    <text evidence="2">The sequence shown here is derived from an EMBL/GenBank/DDBJ whole genome shotgun (WGS) entry which is preliminary data.</text>
</comment>
<organism evidence="2 3">
    <name type="scientific">Cetraspora pellucida</name>
    <dbReference type="NCBI Taxonomy" id="1433469"/>
    <lineage>
        <taxon>Eukaryota</taxon>
        <taxon>Fungi</taxon>
        <taxon>Fungi incertae sedis</taxon>
        <taxon>Mucoromycota</taxon>
        <taxon>Glomeromycotina</taxon>
        <taxon>Glomeromycetes</taxon>
        <taxon>Diversisporales</taxon>
        <taxon>Gigasporaceae</taxon>
        <taxon>Cetraspora</taxon>
    </lineage>
</organism>
<accession>A0A9N9EEX2</accession>
<proteinExistence type="predicted"/>
<dbReference type="Proteomes" id="UP000789759">
    <property type="component" value="Unassembled WGS sequence"/>
</dbReference>
<protein>
    <submittedName>
        <fullName evidence="2">5402_t:CDS:1</fullName>
    </submittedName>
</protein>
<keyword evidence="3" id="KW-1185">Reference proteome</keyword>
<feature type="compositionally biased region" description="Polar residues" evidence="1">
    <location>
        <begin position="20"/>
        <end position="33"/>
    </location>
</feature>
<evidence type="ECO:0000313" key="3">
    <source>
        <dbReference type="Proteomes" id="UP000789759"/>
    </source>
</evidence>
<reference evidence="2" key="1">
    <citation type="submission" date="2021-06" db="EMBL/GenBank/DDBJ databases">
        <authorList>
            <person name="Kallberg Y."/>
            <person name="Tangrot J."/>
            <person name="Rosling A."/>
        </authorList>
    </citation>
    <scope>NUCLEOTIDE SEQUENCE</scope>
    <source>
        <strain evidence="2">FL966</strain>
    </source>
</reference>
<evidence type="ECO:0000313" key="2">
    <source>
        <dbReference type="EMBL" id="CAG8671144.1"/>
    </source>
</evidence>
<feature type="region of interest" description="Disordered" evidence="1">
    <location>
        <begin position="1"/>
        <end position="39"/>
    </location>
</feature>
<sequence length="39" mass="4500">KAQMEFPSKNIFEHTKNFNEETSAVQETLQNTDIEPESS</sequence>
<evidence type="ECO:0000256" key="1">
    <source>
        <dbReference type="SAM" id="MobiDB-lite"/>
    </source>
</evidence>
<dbReference type="EMBL" id="CAJVQA010008401">
    <property type="protein sequence ID" value="CAG8671144.1"/>
    <property type="molecule type" value="Genomic_DNA"/>
</dbReference>
<dbReference type="AlphaFoldDB" id="A0A9N9EEX2"/>
<gene>
    <name evidence="2" type="ORF">CPELLU_LOCUS10281</name>
</gene>
<feature type="non-terminal residue" evidence="2">
    <location>
        <position position="1"/>
    </location>
</feature>
<name>A0A9N9EEX2_9GLOM</name>